<keyword evidence="2" id="KW-1185">Reference proteome</keyword>
<dbReference type="EMBL" id="CP111018">
    <property type="protein sequence ID" value="WAR11041.1"/>
    <property type="molecule type" value="Genomic_DNA"/>
</dbReference>
<proteinExistence type="predicted"/>
<organism evidence="1 2">
    <name type="scientific">Mya arenaria</name>
    <name type="common">Soft-shell clam</name>
    <dbReference type="NCBI Taxonomy" id="6604"/>
    <lineage>
        <taxon>Eukaryota</taxon>
        <taxon>Metazoa</taxon>
        <taxon>Spiralia</taxon>
        <taxon>Lophotrochozoa</taxon>
        <taxon>Mollusca</taxon>
        <taxon>Bivalvia</taxon>
        <taxon>Autobranchia</taxon>
        <taxon>Heteroconchia</taxon>
        <taxon>Euheterodonta</taxon>
        <taxon>Imparidentia</taxon>
        <taxon>Neoheterodontei</taxon>
        <taxon>Myida</taxon>
        <taxon>Myoidea</taxon>
        <taxon>Myidae</taxon>
        <taxon>Mya</taxon>
    </lineage>
</organism>
<evidence type="ECO:0000313" key="1">
    <source>
        <dbReference type="EMBL" id="WAR11041.1"/>
    </source>
</evidence>
<dbReference type="Proteomes" id="UP001164746">
    <property type="component" value="Chromosome 7"/>
</dbReference>
<evidence type="ECO:0000313" key="2">
    <source>
        <dbReference type="Proteomes" id="UP001164746"/>
    </source>
</evidence>
<reference evidence="1" key="1">
    <citation type="submission" date="2022-11" db="EMBL/GenBank/DDBJ databases">
        <title>Centuries of genome instability and evolution in soft-shell clam transmissible cancer (bioRxiv).</title>
        <authorList>
            <person name="Hart S.F.M."/>
            <person name="Yonemitsu M.A."/>
            <person name="Giersch R.M."/>
            <person name="Beal B.F."/>
            <person name="Arriagada G."/>
            <person name="Davis B.W."/>
            <person name="Ostrander E.A."/>
            <person name="Goff S.P."/>
            <person name="Metzger M.J."/>
        </authorList>
    </citation>
    <scope>NUCLEOTIDE SEQUENCE</scope>
    <source>
        <strain evidence="1">MELC-2E11</strain>
        <tissue evidence="1">Siphon/mantle</tissue>
    </source>
</reference>
<protein>
    <submittedName>
        <fullName evidence="1">Uncharacterized protein</fullName>
    </submittedName>
</protein>
<sequence>MDHNRSYFCTTFFSKSTDHYSRIVNTNADFFTYFTESSESITVLICTFKETLIHYSGVADPQRDQNVRHHFPVYGAISVPKPKHSSLYRHIWMSKRQE</sequence>
<gene>
    <name evidence="1" type="ORF">MAR_036117</name>
</gene>
<accession>A0ABY7EQE3</accession>
<name>A0ABY7EQE3_MYAAR</name>